<sequence length="194" mass="20250">MGHRHGAARPGPPVPWEPEAAHLTAGDRPRGRRLRPPKSACAAGPVPRPKSAWQTAVEADERGAGDSAPLPSSPTTHCGLRPVLSTSQLARWRVDLAISAAAASTSSVWLASSPGSVGDGAGASLPPEFHFVAGAGMRVRGSGRARFCVAPAPPRPFATLTPLHIHSRAFSVRAQPLSLPPLLRFVLVQLGGEW</sequence>
<keyword evidence="3" id="KW-1185">Reference proteome</keyword>
<dbReference type="EMBL" id="CM016552">
    <property type="protein sequence ID" value="TKW39550.1"/>
    <property type="molecule type" value="Genomic_DNA"/>
</dbReference>
<evidence type="ECO:0000313" key="2">
    <source>
        <dbReference type="EMBL" id="TKW39550.1"/>
    </source>
</evidence>
<proteinExistence type="predicted"/>
<evidence type="ECO:0000256" key="1">
    <source>
        <dbReference type="SAM" id="MobiDB-lite"/>
    </source>
</evidence>
<dbReference type="Gramene" id="TKW39550">
    <property type="protein sequence ID" value="TKW39550"/>
    <property type="gene ID" value="SEVIR_1G186301v2"/>
</dbReference>
<dbReference type="Proteomes" id="UP000298652">
    <property type="component" value="Chromosome 1"/>
</dbReference>
<organism evidence="2 3">
    <name type="scientific">Setaria viridis</name>
    <name type="common">Green bristlegrass</name>
    <name type="synonym">Setaria italica subsp. viridis</name>
    <dbReference type="NCBI Taxonomy" id="4556"/>
    <lineage>
        <taxon>Eukaryota</taxon>
        <taxon>Viridiplantae</taxon>
        <taxon>Streptophyta</taxon>
        <taxon>Embryophyta</taxon>
        <taxon>Tracheophyta</taxon>
        <taxon>Spermatophyta</taxon>
        <taxon>Magnoliopsida</taxon>
        <taxon>Liliopsida</taxon>
        <taxon>Poales</taxon>
        <taxon>Poaceae</taxon>
        <taxon>PACMAD clade</taxon>
        <taxon>Panicoideae</taxon>
        <taxon>Panicodae</taxon>
        <taxon>Paniceae</taxon>
        <taxon>Cenchrinae</taxon>
        <taxon>Setaria</taxon>
    </lineage>
</organism>
<name>A0A4U6WA05_SETVI</name>
<gene>
    <name evidence="2" type="ORF">SEVIR_1G186301v2</name>
</gene>
<feature type="region of interest" description="Disordered" evidence="1">
    <location>
        <begin position="1"/>
        <end position="79"/>
    </location>
</feature>
<accession>A0A4U6WA05</accession>
<dbReference type="AlphaFoldDB" id="A0A4U6WA05"/>
<reference evidence="2" key="1">
    <citation type="submission" date="2019-03" db="EMBL/GenBank/DDBJ databases">
        <title>WGS assembly of Setaria viridis.</title>
        <authorList>
            <person name="Huang P."/>
            <person name="Jenkins J."/>
            <person name="Grimwood J."/>
            <person name="Barry K."/>
            <person name="Healey A."/>
            <person name="Mamidi S."/>
            <person name="Sreedasyam A."/>
            <person name="Shu S."/>
            <person name="Feldman M."/>
            <person name="Wu J."/>
            <person name="Yu Y."/>
            <person name="Chen C."/>
            <person name="Johnson J."/>
            <person name="Rokhsar D."/>
            <person name="Baxter I."/>
            <person name="Schmutz J."/>
            <person name="Brutnell T."/>
            <person name="Kellogg E."/>
        </authorList>
    </citation>
    <scope>NUCLEOTIDE SEQUENCE [LARGE SCALE GENOMIC DNA]</scope>
</reference>
<evidence type="ECO:0000313" key="3">
    <source>
        <dbReference type="Proteomes" id="UP000298652"/>
    </source>
</evidence>
<protein>
    <submittedName>
        <fullName evidence="2">Uncharacterized protein</fullName>
    </submittedName>
</protein>